<feature type="transmembrane region" description="Helical" evidence="1">
    <location>
        <begin position="179"/>
        <end position="199"/>
    </location>
</feature>
<evidence type="ECO:0000313" key="4">
    <source>
        <dbReference type="Proteomes" id="UP000175669"/>
    </source>
</evidence>
<evidence type="ECO:0000313" key="3">
    <source>
        <dbReference type="EMBL" id="OFE12255.1"/>
    </source>
</evidence>
<sequence>MALHSRRAKRWFDRISNSRHMLWFLGTLSFLETIIIPVPIEVILIPLMAADKARSWILASVVLSGCLLASLLGYGIGMVLFQSVGNWFIDTMNMQDSYDSFQTFFENYGFIAILTLGILPIPFQIAMVTAGLSGYPIYLFVLATVISRGIRYFGLAWLVNRFGSRVEDMWQRHALRTSLIGGAIVLVFSLAMQALAGMVM</sequence>
<dbReference type="RefSeq" id="WP_070115878.1">
    <property type="nucleotide sequence ID" value="NZ_MASR01000001.1"/>
</dbReference>
<accession>A0A1E8CIZ0</accession>
<proteinExistence type="predicted"/>
<reference evidence="4" key="1">
    <citation type="submission" date="2016-07" db="EMBL/GenBank/DDBJ databases">
        <authorList>
            <person name="Florea S."/>
            <person name="Webb J.S."/>
            <person name="Jaromczyk J."/>
            <person name="Schardl C.L."/>
        </authorList>
    </citation>
    <scope>NUCLEOTIDE SEQUENCE [LARGE SCALE GENOMIC DNA]</scope>
    <source>
        <strain evidence="4">KCTC 42131</strain>
    </source>
</reference>
<feature type="transmembrane region" description="Helical" evidence="1">
    <location>
        <begin position="137"/>
        <end position="159"/>
    </location>
</feature>
<dbReference type="GO" id="GO:0005886">
    <property type="term" value="C:plasma membrane"/>
    <property type="evidence" value="ECO:0007669"/>
    <property type="project" value="TreeGrafter"/>
</dbReference>
<feature type="transmembrane region" description="Helical" evidence="1">
    <location>
        <begin position="21"/>
        <end position="50"/>
    </location>
</feature>
<dbReference type="Pfam" id="PF09335">
    <property type="entry name" value="VTT_dom"/>
    <property type="match status" value="1"/>
</dbReference>
<dbReference type="STRING" id="1524254.PHACT_03160"/>
<organism evidence="3 4">
    <name type="scientific">Pseudohongiella acticola</name>
    <dbReference type="NCBI Taxonomy" id="1524254"/>
    <lineage>
        <taxon>Bacteria</taxon>
        <taxon>Pseudomonadati</taxon>
        <taxon>Pseudomonadota</taxon>
        <taxon>Gammaproteobacteria</taxon>
        <taxon>Pseudomonadales</taxon>
        <taxon>Pseudohongiellaceae</taxon>
        <taxon>Pseudohongiella</taxon>
    </lineage>
</organism>
<dbReference type="EMBL" id="MASR01000001">
    <property type="protein sequence ID" value="OFE12255.1"/>
    <property type="molecule type" value="Genomic_DNA"/>
</dbReference>
<dbReference type="InterPro" id="IPR032816">
    <property type="entry name" value="VTT_dom"/>
</dbReference>
<comment type="caution">
    <text evidence="3">The sequence shown here is derived from an EMBL/GenBank/DDBJ whole genome shotgun (WGS) entry which is preliminary data.</text>
</comment>
<keyword evidence="1" id="KW-1133">Transmembrane helix</keyword>
<dbReference type="PANTHER" id="PTHR42709:SF11">
    <property type="entry name" value="DEDA FAMILY PROTEIN"/>
    <property type="match status" value="1"/>
</dbReference>
<dbReference type="Proteomes" id="UP000175669">
    <property type="component" value="Unassembled WGS sequence"/>
</dbReference>
<dbReference type="PANTHER" id="PTHR42709">
    <property type="entry name" value="ALKALINE PHOSPHATASE LIKE PROTEIN"/>
    <property type="match status" value="1"/>
</dbReference>
<feature type="transmembrane region" description="Helical" evidence="1">
    <location>
        <begin position="110"/>
        <end position="131"/>
    </location>
</feature>
<feature type="transmembrane region" description="Helical" evidence="1">
    <location>
        <begin position="56"/>
        <end position="89"/>
    </location>
</feature>
<keyword evidence="1" id="KW-0472">Membrane</keyword>
<protein>
    <submittedName>
        <fullName evidence="3">Alkaline phosphatase</fullName>
    </submittedName>
</protein>
<evidence type="ECO:0000256" key="1">
    <source>
        <dbReference type="SAM" id="Phobius"/>
    </source>
</evidence>
<dbReference type="InterPro" id="IPR051311">
    <property type="entry name" value="DedA_domain"/>
</dbReference>
<keyword evidence="1" id="KW-0812">Transmembrane</keyword>
<dbReference type="OrthoDB" id="9130337at2"/>
<evidence type="ECO:0000259" key="2">
    <source>
        <dbReference type="Pfam" id="PF09335"/>
    </source>
</evidence>
<feature type="domain" description="VTT" evidence="2">
    <location>
        <begin position="39"/>
        <end position="157"/>
    </location>
</feature>
<name>A0A1E8CIZ0_9GAMM</name>
<keyword evidence="4" id="KW-1185">Reference proteome</keyword>
<dbReference type="AlphaFoldDB" id="A0A1E8CIZ0"/>
<gene>
    <name evidence="3" type="ORF">PHACT_03160</name>
</gene>